<organism evidence="1 2">
    <name type="scientific">Fluoribacter dumoffii</name>
    <dbReference type="NCBI Taxonomy" id="463"/>
    <lineage>
        <taxon>Bacteria</taxon>
        <taxon>Pseudomonadati</taxon>
        <taxon>Pseudomonadota</taxon>
        <taxon>Gammaproteobacteria</taxon>
        <taxon>Legionellales</taxon>
        <taxon>Legionellaceae</taxon>
        <taxon>Fluoribacter</taxon>
    </lineage>
</organism>
<proteinExistence type="predicted"/>
<evidence type="ECO:0000313" key="1">
    <source>
        <dbReference type="EMBL" id="STO20675.1"/>
    </source>
</evidence>
<dbReference type="STRING" id="1094715.GCA_000236165_01687"/>
<gene>
    <name evidence="1" type="ORF">NCTC11370_00734</name>
</gene>
<dbReference type="Proteomes" id="UP000254554">
    <property type="component" value="Unassembled WGS sequence"/>
</dbReference>
<reference evidence="1 2" key="1">
    <citation type="submission" date="2018-06" db="EMBL/GenBank/DDBJ databases">
        <authorList>
            <consortium name="Pathogen Informatics"/>
            <person name="Doyle S."/>
        </authorList>
    </citation>
    <scope>NUCLEOTIDE SEQUENCE [LARGE SCALE GENOMIC DNA]</scope>
    <source>
        <strain evidence="1 2">NCTC11370</strain>
    </source>
</reference>
<keyword evidence="2" id="KW-1185">Reference proteome</keyword>
<dbReference type="AlphaFoldDB" id="A0A377G793"/>
<dbReference type="OrthoDB" id="9801048at2"/>
<protein>
    <submittedName>
        <fullName evidence="1">Uncharacterized protein</fullName>
    </submittedName>
</protein>
<name>A0A377G793_9GAMM</name>
<sequence length="62" mass="6699">MEYKCQKCGMRVKNLTCAKCDTPLVSDEIKTDKGKVQVAKCPQGCGQIKSPTCCGHDMVCSA</sequence>
<dbReference type="GeneID" id="93292647"/>
<accession>A0A377G793</accession>
<evidence type="ECO:0000313" key="2">
    <source>
        <dbReference type="Proteomes" id="UP000254554"/>
    </source>
</evidence>
<dbReference type="RefSeq" id="WP_010652973.1">
    <property type="nucleotide sequence ID" value="NZ_JAPHOO010000001.1"/>
</dbReference>
<dbReference type="EMBL" id="UGGT01000001">
    <property type="protein sequence ID" value="STO20675.1"/>
    <property type="molecule type" value="Genomic_DNA"/>
</dbReference>